<organism evidence="2 3">
    <name type="scientific">Linnemannia exigua</name>
    <dbReference type="NCBI Taxonomy" id="604196"/>
    <lineage>
        <taxon>Eukaryota</taxon>
        <taxon>Fungi</taxon>
        <taxon>Fungi incertae sedis</taxon>
        <taxon>Mucoromycota</taxon>
        <taxon>Mortierellomycotina</taxon>
        <taxon>Mortierellomycetes</taxon>
        <taxon>Mortierellales</taxon>
        <taxon>Mortierellaceae</taxon>
        <taxon>Linnemannia</taxon>
    </lineage>
</organism>
<evidence type="ECO:0000313" key="3">
    <source>
        <dbReference type="Proteomes" id="UP001194580"/>
    </source>
</evidence>
<accession>A0AAD4D190</accession>
<feature type="non-terminal residue" evidence="2">
    <location>
        <position position="1"/>
    </location>
</feature>
<name>A0AAD4D190_9FUNG</name>
<feature type="compositionally biased region" description="Acidic residues" evidence="1">
    <location>
        <begin position="100"/>
        <end position="111"/>
    </location>
</feature>
<proteinExistence type="predicted"/>
<keyword evidence="3" id="KW-1185">Reference proteome</keyword>
<gene>
    <name evidence="2" type="ORF">BGZ95_009017</name>
</gene>
<dbReference type="Proteomes" id="UP001194580">
    <property type="component" value="Unassembled WGS sequence"/>
</dbReference>
<feature type="non-terminal residue" evidence="2">
    <location>
        <position position="121"/>
    </location>
</feature>
<feature type="region of interest" description="Disordered" evidence="1">
    <location>
        <begin position="100"/>
        <end position="121"/>
    </location>
</feature>
<evidence type="ECO:0000313" key="2">
    <source>
        <dbReference type="EMBL" id="KAG0247111.1"/>
    </source>
</evidence>
<sequence length="121" mass="13614">VRELASRKMQQKQSDKTRSLDFKAWKDKSERLQDELGQLVAKGGSRTDRISALLEMLGQHARTQPSIGQGGVRQAEFGGADPVMEAKMMLEVMEDALDEFDEEAETEENQAQEDQLQKDTS</sequence>
<dbReference type="AlphaFoldDB" id="A0AAD4D190"/>
<comment type="caution">
    <text evidence="2">The sequence shown here is derived from an EMBL/GenBank/DDBJ whole genome shotgun (WGS) entry which is preliminary data.</text>
</comment>
<reference evidence="2" key="1">
    <citation type="journal article" date="2020" name="Fungal Divers.">
        <title>Resolving the Mortierellaceae phylogeny through synthesis of multi-gene phylogenetics and phylogenomics.</title>
        <authorList>
            <person name="Vandepol N."/>
            <person name="Liber J."/>
            <person name="Desiro A."/>
            <person name="Na H."/>
            <person name="Kennedy M."/>
            <person name="Barry K."/>
            <person name="Grigoriev I.V."/>
            <person name="Miller A.N."/>
            <person name="O'Donnell K."/>
            <person name="Stajich J.E."/>
            <person name="Bonito G."/>
        </authorList>
    </citation>
    <scope>NUCLEOTIDE SEQUENCE</scope>
    <source>
        <strain evidence="2">NRRL 28262</strain>
    </source>
</reference>
<protein>
    <submittedName>
        <fullName evidence="2">Uncharacterized protein</fullName>
    </submittedName>
</protein>
<evidence type="ECO:0000256" key="1">
    <source>
        <dbReference type="SAM" id="MobiDB-lite"/>
    </source>
</evidence>
<dbReference type="EMBL" id="JAAAIL010005002">
    <property type="protein sequence ID" value="KAG0247111.1"/>
    <property type="molecule type" value="Genomic_DNA"/>
</dbReference>